<feature type="region of interest" description="Disordered" evidence="1">
    <location>
        <begin position="285"/>
        <end position="335"/>
    </location>
</feature>
<proteinExistence type="predicted"/>
<protein>
    <submittedName>
        <fullName evidence="2">Uncharacterized protein</fullName>
    </submittedName>
</protein>
<dbReference type="GeneID" id="126886067"/>
<evidence type="ECO:0000313" key="3">
    <source>
        <dbReference type="Proteomes" id="UP001652700"/>
    </source>
</evidence>
<feature type="compositionally biased region" description="Basic and acidic residues" evidence="1">
    <location>
        <begin position="285"/>
        <end position="296"/>
    </location>
</feature>
<name>A0ABM5KF91_DIAVI</name>
<dbReference type="RefSeq" id="XP_050508866.1">
    <property type="nucleotide sequence ID" value="XM_050652909.1"/>
</dbReference>
<sequence>MFGVTSKIGFKTSSLPEDSLENISTEEDLEVEEQIEETQSGPDSEQREEAEVDGPNELLIPQEPEKPEQPSACGLVPWHLTVVKIPEVSKHKAQHPFQQLQSVGVPHDTFLKTLEKKIGLAKMQEFEKNVGDWRGDIRDFSLYHLWLNEKQSNIQKSRECMMVQNPEQQEELRGLSVSPTQDDQLAGPSTAPYYAPDALIDAGMTSSPPPPIGHSSGSKVDPMVPSPFKRTLFWPGETSEDKKKRSKKEKLPAVVTSPQMLAYFAKKDEAKKRLEDEKQRRKLIRETKKKEAEEKRKLKQKVVVHSSPSSSSSESIIYEESGMSSFDSESSEDENTELVSQSTIKEGDFIIGQFLMGKRETAVYQYLCIVQQKGPEPGEFLVQGLRINPGGFDESLWFQQDIAPPHYAVDVPRYVDEIFPNRWIGRRGSVKI</sequence>
<reference evidence="2" key="1">
    <citation type="submission" date="2025-05" db="UniProtKB">
        <authorList>
            <consortium name="EnsemblMetazoa"/>
        </authorList>
    </citation>
    <scope>IDENTIFICATION</scope>
</reference>
<evidence type="ECO:0000256" key="1">
    <source>
        <dbReference type="SAM" id="MobiDB-lite"/>
    </source>
</evidence>
<feature type="compositionally biased region" description="Acidic residues" evidence="1">
    <location>
        <begin position="18"/>
        <end position="36"/>
    </location>
</feature>
<keyword evidence="3" id="KW-1185">Reference proteome</keyword>
<feature type="region of interest" description="Disordered" evidence="1">
    <location>
        <begin position="1"/>
        <end position="71"/>
    </location>
</feature>
<dbReference type="Proteomes" id="UP001652700">
    <property type="component" value="Unplaced"/>
</dbReference>
<feature type="region of interest" description="Disordered" evidence="1">
    <location>
        <begin position="167"/>
        <end position="252"/>
    </location>
</feature>
<organism evidence="2 3">
    <name type="scientific">Diabrotica virgifera virgifera</name>
    <name type="common">western corn rootworm</name>
    <dbReference type="NCBI Taxonomy" id="50390"/>
    <lineage>
        <taxon>Eukaryota</taxon>
        <taxon>Metazoa</taxon>
        <taxon>Ecdysozoa</taxon>
        <taxon>Arthropoda</taxon>
        <taxon>Hexapoda</taxon>
        <taxon>Insecta</taxon>
        <taxon>Pterygota</taxon>
        <taxon>Neoptera</taxon>
        <taxon>Endopterygota</taxon>
        <taxon>Coleoptera</taxon>
        <taxon>Polyphaga</taxon>
        <taxon>Cucujiformia</taxon>
        <taxon>Chrysomeloidea</taxon>
        <taxon>Chrysomelidae</taxon>
        <taxon>Galerucinae</taxon>
        <taxon>Diabroticina</taxon>
        <taxon>Diabroticites</taxon>
        <taxon>Diabrotica</taxon>
    </lineage>
</organism>
<dbReference type="EnsemblMetazoa" id="XM_050652909.1">
    <property type="protein sequence ID" value="XP_050508866.1"/>
    <property type="gene ID" value="LOC126886067"/>
</dbReference>
<evidence type="ECO:0000313" key="2">
    <source>
        <dbReference type="EnsemblMetazoa" id="XP_050508866.1"/>
    </source>
</evidence>
<feature type="compositionally biased region" description="Low complexity" evidence="1">
    <location>
        <begin position="306"/>
        <end position="328"/>
    </location>
</feature>
<accession>A0ABM5KF91</accession>